<keyword evidence="2" id="KW-0223">Dioxygenase</keyword>
<reference evidence="2 3" key="1">
    <citation type="submission" date="2023-09" db="EMBL/GenBank/DDBJ databases">
        <authorList>
            <person name="Rey-Velasco X."/>
        </authorList>
    </citation>
    <scope>NUCLEOTIDE SEQUENCE [LARGE SCALE GENOMIC DNA]</scope>
    <source>
        <strain evidence="2 3">F158</strain>
    </source>
</reference>
<evidence type="ECO:0000259" key="1">
    <source>
        <dbReference type="PROSITE" id="PS51819"/>
    </source>
</evidence>
<dbReference type="EMBL" id="JAVRHL010000001">
    <property type="protein sequence ID" value="MDT0681191.1"/>
    <property type="molecule type" value="Genomic_DNA"/>
</dbReference>
<dbReference type="InterPro" id="IPR029068">
    <property type="entry name" value="Glyas_Bleomycin-R_OHBP_Dase"/>
</dbReference>
<feature type="domain" description="VOC" evidence="1">
    <location>
        <begin position="147"/>
        <end position="265"/>
    </location>
</feature>
<feature type="domain" description="VOC" evidence="1">
    <location>
        <begin position="6"/>
        <end position="142"/>
    </location>
</feature>
<dbReference type="GO" id="GO:0051213">
    <property type="term" value="F:dioxygenase activity"/>
    <property type="evidence" value="ECO:0007669"/>
    <property type="project" value="UniProtKB-KW"/>
</dbReference>
<dbReference type="InterPro" id="IPR052537">
    <property type="entry name" value="Extradiol_RC_dioxygenase"/>
</dbReference>
<protein>
    <submittedName>
        <fullName evidence="2">Ring-cleaving dioxygenase</fullName>
    </submittedName>
</protein>
<dbReference type="SUPFAM" id="SSF54593">
    <property type="entry name" value="Glyoxalase/Bleomycin resistance protein/Dihydroxybiphenyl dioxygenase"/>
    <property type="match status" value="1"/>
</dbReference>
<dbReference type="PANTHER" id="PTHR36110">
    <property type="entry name" value="RING-CLEAVING DIOXYGENASE MHQE-RELATED"/>
    <property type="match status" value="1"/>
</dbReference>
<dbReference type="RefSeq" id="WP_311688677.1">
    <property type="nucleotide sequence ID" value="NZ_JAVRHL010000001.1"/>
</dbReference>
<keyword evidence="3" id="KW-1185">Reference proteome</keyword>
<evidence type="ECO:0000313" key="3">
    <source>
        <dbReference type="Proteomes" id="UP001265259"/>
    </source>
</evidence>
<dbReference type="InterPro" id="IPR004360">
    <property type="entry name" value="Glyas_Fos-R_dOase_dom"/>
</dbReference>
<dbReference type="Proteomes" id="UP001265259">
    <property type="component" value="Unassembled WGS sequence"/>
</dbReference>
<gene>
    <name evidence="2" type="ORF">RM543_00730</name>
</gene>
<dbReference type="CDD" id="cd08347">
    <property type="entry name" value="PcpA_C_like"/>
    <property type="match status" value="1"/>
</dbReference>
<dbReference type="InterPro" id="IPR037523">
    <property type="entry name" value="VOC_core"/>
</dbReference>
<accession>A0ABU3DBV4</accession>
<organism evidence="2 3">
    <name type="scientific">Tropicimonas omnivorans</name>
    <dbReference type="NCBI Taxonomy" id="3075590"/>
    <lineage>
        <taxon>Bacteria</taxon>
        <taxon>Pseudomonadati</taxon>
        <taxon>Pseudomonadota</taxon>
        <taxon>Alphaproteobacteria</taxon>
        <taxon>Rhodobacterales</taxon>
        <taxon>Roseobacteraceae</taxon>
        <taxon>Tropicimonas</taxon>
    </lineage>
</organism>
<comment type="caution">
    <text evidence="2">The sequence shown here is derived from an EMBL/GenBank/DDBJ whole genome shotgun (WGS) entry which is preliminary data.</text>
</comment>
<dbReference type="PANTHER" id="PTHR36110:SF2">
    <property type="entry name" value="RING-CLEAVING DIOXYGENASE MHQE-RELATED"/>
    <property type="match status" value="1"/>
</dbReference>
<name>A0ABU3DBV4_9RHOB</name>
<proteinExistence type="predicted"/>
<dbReference type="PROSITE" id="PS51819">
    <property type="entry name" value="VOC"/>
    <property type="match status" value="2"/>
</dbReference>
<sequence length="305" mass="32862">MLPVNGLHHVTSLAGDAQRNNDFFTKTLGLRRVKKTVNFDAPDVYHLYYGDEIGTPGTVMTHFPFQNAAPGTRGTGEAGEISFSVPPGSLGEWETRLADHSLVRSTAFGAGKLAFTGPDGDGLALVEAEDDRAPWTGQLSADLAIRGFHSVRLVLTETEPTRKVLEALGFLALAEENGIVRMAAGDGGPGYLVDLEARPDLPAARQSAGSVHHVAFRVADRAAQDEVRDAMSEIGMKVTPSIDRDYFRAIYFRSPGGVLFEVATDEPGFTRDEDVATLGTALKLPEQHAHLRDQLEAGVLPTIRD</sequence>
<dbReference type="Pfam" id="PF00903">
    <property type="entry name" value="Glyoxalase"/>
    <property type="match status" value="1"/>
</dbReference>
<dbReference type="Gene3D" id="3.10.180.10">
    <property type="entry name" value="2,3-Dihydroxybiphenyl 1,2-Dioxygenase, domain 1"/>
    <property type="match status" value="2"/>
</dbReference>
<keyword evidence="2" id="KW-0560">Oxidoreductase</keyword>
<evidence type="ECO:0000313" key="2">
    <source>
        <dbReference type="EMBL" id="MDT0681191.1"/>
    </source>
</evidence>